<dbReference type="AlphaFoldDB" id="A0AAV4XMN8"/>
<name>A0AAV4XMN8_CAEEX</name>
<protein>
    <submittedName>
        <fullName evidence="2">Uncharacterized protein</fullName>
    </submittedName>
</protein>
<organism evidence="2 3">
    <name type="scientific">Caerostris extrusa</name>
    <name type="common">Bark spider</name>
    <name type="synonym">Caerostris bankana</name>
    <dbReference type="NCBI Taxonomy" id="172846"/>
    <lineage>
        <taxon>Eukaryota</taxon>
        <taxon>Metazoa</taxon>
        <taxon>Ecdysozoa</taxon>
        <taxon>Arthropoda</taxon>
        <taxon>Chelicerata</taxon>
        <taxon>Arachnida</taxon>
        <taxon>Araneae</taxon>
        <taxon>Araneomorphae</taxon>
        <taxon>Entelegynae</taxon>
        <taxon>Araneoidea</taxon>
        <taxon>Araneidae</taxon>
        <taxon>Caerostris</taxon>
    </lineage>
</organism>
<evidence type="ECO:0000256" key="1">
    <source>
        <dbReference type="SAM" id="MobiDB-lite"/>
    </source>
</evidence>
<gene>
    <name evidence="2" type="ORF">CEXT_768531</name>
</gene>
<evidence type="ECO:0000313" key="2">
    <source>
        <dbReference type="EMBL" id="GIY95912.1"/>
    </source>
</evidence>
<dbReference type="EMBL" id="BPLR01000589">
    <property type="protein sequence ID" value="GIY95912.1"/>
    <property type="molecule type" value="Genomic_DNA"/>
</dbReference>
<proteinExistence type="predicted"/>
<keyword evidence="3" id="KW-1185">Reference proteome</keyword>
<comment type="caution">
    <text evidence="2">The sequence shown here is derived from an EMBL/GenBank/DDBJ whole genome shotgun (WGS) entry which is preliminary data.</text>
</comment>
<dbReference type="Proteomes" id="UP001054945">
    <property type="component" value="Unassembled WGS sequence"/>
</dbReference>
<reference evidence="2 3" key="1">
    <citation type="submission" date="2021-06" db="EMBL/GenBank/DDBJ databases">
        <title>Caerostris extrusa draft genome.</title>
        <authorList>
            <person name="Kono N."/>
            <person name="Arakawa K."/>
        </authorList>
    </citation>
    <scope>NUCLEOTIDE SEQUENCE [LARGE SCALE GENOMIC DNA]</scope>
</reference>
<feature type="region of interest" description="Disordered" evidence="1">
    <location>
        <begin position="1"/>
        <end position="21"/>
    </location>
</feature>
<evidence type="ECO:0000313" key="3">
    <source>
        <dbReference type="Proteomes" id="UP001054945"/>
    </source>
</evidence>
<accession>A0AAV4XMN8</accession>
<sequence>MIDYPSFPLQTNKAPTGVKEEHRDYDTTTSFRLLKLKTYKRYATGFSGVGLSCFESDTFRMTSRNAFPSLYFFCVCCNDFSSVTILQQVCP</sequence>